<feature type="compositionally biased region" description="Basic and acidic residues" evidence="1">
    <location>
        <begin position="1"/>
        <end position="34"/>
    </location>
</feature>
<reference evidence="2 3" key="1">
    <citation type="submission" date="2019-04" db="EMBL/GenBank/DDBJ databases">
        <authorList>
            <person name="Li J."/>
        </authorList>
    </citation>
    <scope>NUCLEOTIDE SEQUENCE [LARGE SCALE GENOMIC DNA]</scope>
    <source>
        <strain evidence="2 3">CCTCC AB2016182</strain>
    </source>
</reference>
<dbReference type="AlphaFoldDB" id="A0A4U0QJJ2"/>
<evidence type="ECO:0000313" key="2">
    <source>
        <dbReference type="EMBL" id="TJZ81799.1"/>
    </source>
</evidence>
<sequence length="86" mass="9634">MMSDTNRDDLIRARAHQIWEDEGRPEGQEADHWTRAAAELDASEGTPKDSERDMAPKLSEGHERAEEEGNVPPNVAGPKGRKRNKT</sequence>
<feature type="region of interest" description="Disordered" evidence="1">
    <location>
        <begin position="1"/>
        <end position="86"/>
    </location>
</feature>
<keyword evidence="3" id="KW-1185">Reference proteome</keyword>
<feature type="compositionally biased region" description="Basic and acidic residues" evidence="1">
    <location>
        <begin position="46"/>
        <end position="67"/>
    </location>
</feature>
<evidence type="ECO:0000256" key="1">
    <source>
        <dbReference type="SAM" id="MobiDB-lite"/>
    </source>
</evidence>
<gene>
    <name evidence="2" type="ORF">FA740_16290</name>
</gene>
<organism evidence="2 3">
    <name type="scientific">Paracoccus hibiscisoli</name>
    <dbReference type="NCBI Taxonomy" id="2023261"/>
    <lineage>
        <taxon>Bacteria</taxon>
        <taxon>Pseudomonadati</taxon>
        <taxon>Pseudomonadota</taxon>
        <taxon>Alphaproteobacteria</taxon>
        <taxon>Rhodobacterales</taxon>
        <taxon>Paracoccaceae</taxon>
        <taxon>Paracoccus</taxon>
    </lineage>
</organism>
<dbReference type="OrthoDB" id="9811127at2"/>
<name>A0A4U0QJJ2_9RHOB</name>
<dbReference type="Pfam" id="PF11154">
    <property type="entry name" value="DUF2934"/>
    <property type="match status" value="1"/>
</dbReference>
<dbReference type="Proteomes" id="UP000306223">
    <property type="component" value="Unassembled WGS sequence"/>
</dbReference>
<dbReference type="EMBL" id="SUNH01000028">
    <property type="protein sequence ID" value="TJZ81799.1"/>
    <property type="molecule type" value="Genomic_DNA"/>
</dbReference>
<comment type="caution">
    <text evidence="2">The sequence shown here is derived from an EMBL/GenBank/DDBJ whole genome shotgun (WGS) entry which is preliminary data.</text>
</comment>
<protein>
    <submittedName>
        <fullName evidence="2">DUF2934 domain-containing protein</fullName>
    </submittedName>
</protein>
<proteinExistence type="predicted"/>
<dbReference type="InterPro" id="IPR021327">
    <property type="entry name" value="DUF2934"/>
</dbReference>
<evidence type="ECO:0000313" key="3">
    <source>
        <dbReference type="Proteomes" id="UP000306223"/>
    </source>
</evidence>
<accession>A0A4U0QJJ2</accession>